<gene>
    <name evidence="1" type="ORF">ENL43_00095</name>
</gene>
<comment type="caution">
    <text evidence="1">The sequence shown here is derived from an EMBL/GenBank/DDBJ whole genome shotgun (WGS) entry which is preliminary data.</text>
</comment>
<dbReference type="EMBL" id="DRTX01000005">
    <property type="protein sequence ID" value="HHF52750.1"/>
    <property type="molecule type" value="Genomic_DNA"/>
</dbReference>
<dbReference type="Proteomes" id="UP000886050">
    <property type="component" value="Unassembled WGS sequence"/>
</dbReference>
<evidence type="ECO:0000313" key="1">
    <source>
        <dbReference type="EMBL" id="HHF52750.1"/>
    </source>
</evidence>
<sequence length="388" mass="45244">MVERVIVKIRSVRIIDKFREDGIEFIKAKLKVSPISAIPAVKIPGILKRRVINIERNYVAPYVPEIGDEIVLTREETEVFSSYFQRNMLTRENQYLKVSVDSLLGSRISSLIYKPLDFEFFRMKLHISEGKWGFKGGALDFVDDSRFGLWNSNFKITESGFLEHKLKNTELRKKFILKRNLPLLEVKLELRSRKKKKARISHYVSFNVNNSGGDTVFYYLSDRGIKYERGAVRSIPWPWEKTLRCDTTGILLFHKEKEGISLMIGMNPSDLEVVNFYRTIDGPELIFTFNREEISKKKMLKRRIIYIVGEKHFLDEHSFSVGARGINEFVVISSSVKPIRFFDVNLKDSLIKMEAKEYRIDGMKPLYIARIPIKRLQSMPEIKGVHYG</sequence>
<dbReference type="AlphaFoldDB" id="A0A7V5HMM6"/>
<name>A0A7V5HMM6_UNCW3</name>
<reference evidence="1" key="1">
    <citation type="journal article" date="2020" name="mSystems">
        <title>Genome- and Community-Level Interaction Insights into Carbon Utilization and Element Cycling Functions of Hydrothermarchaeota in Hydrothermal Sediment.</title>
        <authorList>
            <person name="Zhou Z."/>
            <person name="Liu Y."/>
            <person name="Xu W."/>
            <person name="Pan J."/>
            <person name="Luo Z.H."/>
            <person name="Li M."/>
        </authorList>
    </citation>
    <scope>NUCLEOTIDE SEQUENCE [LARGE SCALE GENOMIC DNA]</scope>
    <source>
        <strain evidence="1">HyVt-96</strain>
    </source>
</reference>
<organism evidence="1">
    <name type="scientific">candidate division WOR-3 bacterium</name>
    <dbReference type="NCBI Taxonomy" id="2052148"/>
    <lineage>
        <taxon>Bacteria</taxon>
        <taxon>Bacteria division WOR-3</taxon>
    </lineage>
</organism>
<proteinExistence type="predicted"/>
<accession>A0A7V5HMM6</accession>
<protein>
    <submittedName>
        <fullName evidence="1">Uncharacterized protein</fullName>
    </submittedName>
</protein>